<dbReference type="CDD" id="cd00009">
    <property type="entry name" value="AAA"/>
    <property type="match status" value="1"/>
</dbReference>
<evidence type="ECO:0000256" key="2">
    <source>
        <dbReference type="ARBA" id="ARBA00022840"/>
    </source>
</evidence>
<dbReference type="SMART" id="SM00382">
    <property type="entry name" value="AAA"/>
    <property type="match status" value="1"/>
</dbReference>
<evidence type="ECO:0000313" key="8">
    <source>
        <dbReference type="Proteomes" id="UP000789752"/>
    </source>
</evidence>
<evidence type="ECO:0000259" key="6">
    <source>
        <dbReference type="PROSITE" id="PS50045"/>
    </source>
</evidence>
<dbReference type="PRINTS" id="PR01590">
    <property type="entry name" value="HTHFIS"/>
</dbReference>
<dbReference type="Gene3D" id="3.40.50.300">
    <property type="entry name" value="P-loop containing nucleotide triphosphate hydrolases"/>
    <property type="match status" value="1"/>
</dbReference>
<dbReference type="PROSITE" id="PS00688">
    <property type="entry name" value="SIGMA54_INTERACT_3"/>
    <property type="match status" value="1"/>
</dbReference>
<dbReference type="Gene3D" id="1.10.10.60">
    <property type="entry name" value="Homeodomain-like"/>
    <property type="match status" value="1"/>
</dbReference>
<gene>
    <name evidence="7" type="primary">zraR</name>
    <name evidence="7" type="ORF">R54767_01540</name>
</gene>
<dbReference type="PROSITE" id="PS00676">
    <property type="entry name" value="SIGMA54_INTERACT_2"/>
    <property type="match status" value="1"/>
</dbReference>
<dbReference type="InterPro" id="IPR002197">
    <property type="entry name" value="HTH_Fis"/>
</dbReference>
<dbReference type="Pfam" id="PF25601">
    <property type="entry name" value="AAA_lid_14"/>
    <property type="match status" value="1"/>
</dbReference>
<proteinExistence type="predicted"/>
<sequence length="508" mass="55510">MISMRPARKTGSDYPVRVSPGPGGIMDTICTSDITSRVALCVLPSGDERIVRFLEEAGWQVAYTTSIAEAEHILDCSEISVGLVEIPENCATQHLRALESCMERTHTTWIAAVWPGQTDDESLRRFILDYCFDFVTMPCVDERLTFALGHAHGLSSLRSRAATPQQLTLGQHEMIGQCEAMLQLYRGIDKCAHNDAPVFIAGASGTGKELTARAIHERSVRANGEYVAINCAAVPPTLLQSELFGHERGAFTGAAQRKIGRIEAAQGGTLFLDEIGDMPIECQAVLLRFLQEGTIERLGGTGSIKVDVRVISATHVNLEAAVEAGRFRADLYHRLCVLKLSEPPLCERGEDVKLLASYALNMFRRDNSRKLRGFTSDAITAICSYPWPGNVRELFNCVRRAVVMAEGRFITAADLGLPVDPENSRRTLSEIRAEAERAAVQQALRRHGYNLSGAAEELGISRATLYRLMNAVGLRPEPGQMRLLRVSHAADKAPANGDRAPVAAAEEA</sequence>
<evidence type="ECO:0000313" key="7">
    <source>
        <dbReference type="EMBL" id="CAG4893338.1"/>
    </source>
</evidence>
<reference evidence="7 8" key="1">
    <citation type="submission" date="2021-04" db="EMBL/GenBank/DDBJ databases">
        <authorList>
            <person name="Vanwijnsberghe S."/>
        </authorList>
    </citation>
    <scope>NUCLEOTIDE SEQUENCE [LARGE SCALE GENOMIC DNA]</scope>
    <source>
        <strain evidence="7 8">LMG 32171</strain>
    </source>
</reference>
<dbReference type="Pfam" id="PF02954">
    <property type="entry name" value="HTH_8"/>
    <property type="match status" value="1"/>
</dbReference>
<dbReference type="SUPFAM" id="SSF52172">
    <property type="entry name" value="CheY-like"/>
    <property type="match status" value="1"/>
</dbReference>
<dbReference type="Pfam" id="PF00158">
    <property type="entry name" value="Sigma54_activat"/>
    <property type="match status" value="1"/>
</dbReference>
<dbReference type="SUPFAM" id="SSF46689">
    <property type="entry name" value="Homeodomain-like"/>
    <property type="match status" value="1"/>
</dbReference>
<organism evidence="7 8">
    <name type="scientific">Paraburkholderia gardini</name>
    <dbReference type="NCBI Taxonomy" id="2823469"/>
    <lineage>
        <taxon>Bacteria</taxon>
        <taxon>Pseudomonadati</taxon>
        <taxon>Pseudomonadota</taxon>
        <taxon>Betaproteobacteria</taxon>
        <taxon>Burkholderiales</taxon>
        <taxon>Burkholderiaceae</taxon>
        <taxon>Paraburkholderia</taxon>
    </lineage>
</organism>
<dbReference type="PANTHER" id="PTHR32071:SF120">
    <property type="entry name" value="TRANSCRIPTIONAL REGULATOR-RELATED"/>
    <property type="match status" value="1"/>
</dbReference>
<evidence type="ECO:0000256" key="4">
    <source>
        <dbReference type="ARBA" id="ARBA00023125"/>
    </source>
</evidence>
<dbReference type="InterPro" id="IPR009057">
    <property type="entry name" value="Homeodomain-like_sf"/>
</dbReference>
<dbReference type="InterPro" id="IPR025944">
    <property type="entry name" value="Sigma_54_int_dom_CS"/>
</dbReference>
<name>A0ABN7QGQ4_9BURK</name>
<evidence type="ECO:0000256" key="1">
    <source>
        <dbReference type="ARBA" id="ARBA00022741"/>
    </source>
</evidence>
<comment type="caution">
    <text evidence="7">The sequence shown here is derived from an EMBL/GenBank/DDBJ whole genome shotgun (WGS) entry which is preliminary data.</text>
</comment>
<dbReference type="InterPro" id="IPR003593">
    <property type="entry name" value="AAA+_ATPase"/>
</dbReference>
<feature type="domain" description="Sigma-54 factor interaction" evidence="6">
    <location>
        <begin position="174"/>
        <end position="403"/>
    </location>
</feature>
<dbReference type="PANTHER" id="PTHR32071">
    <property type="entry name" value="TRANSCRIPTIONAL REGULATORY PROTEIN"/>
    <property type="match status" value="1"/>
</dbReference>
<dbReference type="Proteomes" id="UP000789752">
    <property type="component" value="Unassembled WGS sequence"/>
</dbReference>
<dbReference type="InterPro" id="IPR045343">
    <property type="entry name" value="VpsR"/>
</dbReference>
<evidence type="ECO:0000256" key="5">
    <source>
        <dbReference type="ARBA" id="ARBA00023163"/>
    </source>
</evidence>
<protein>
    <submittedName>
        <fullName evidence="7">Transcriptional regulatory protein ZraR</fullName>
    </submittedName>
</protein>
<dbReference type="InterPro" id="IPR011006">
    <property type="entry name" value="CheY-like_superfamily"/>
</dbReference>
<dbReference type="Gene3D" id="1.10.8.60">
    <property type="match status" value="1"/>
</dbReference>
<keyword evidence="4" id="KW-0238">DNA-binding</keyword>
<dbReference type="Pfam" id="PF20161">
    <property type="entry name" value="VpsR"/>
    <property type="match status" value="1"/>
</dbReference>
<dbReference type="InterPro" id="IPR027417">
    <property type="entry name" value="P-loop_NTPase"/>
</dbReference>
<accession>A0ABN7QGQ4</accession>
<dbReference type="PROSITE" id="PS50045">
    <property type="entry name" value="SIGMA54_INTERACT_4"/>
    <property type="match status" value="1"/>
</dbReference>
<keyword evidence="8" id="KW-1185">Reference proteome</keyword>
<dbReference type="InterPro" id="IPR025943">
    <property type="entry name" value="Sigma_54_int_dom_ATP-bd_2"/>
</dbReference>
<evidence type="ECO:0000256" key="3">
    <source>
        <dbReference type="ARBA" id="ARBA00023015"/>
    </source>
</evidence>
<dbReference type="InterPro" id="IPR002078">
    <property type="entry name" value="Sigma_54_int"/>
</dbReference>
<keyword evidence="5" id="KW-0804">Transcription</keyword>
<dbReference type="InterPro" id="IPR058031">
    <property type="entry name" value="AAA_lid_NorR"/>
</dbReference>
<keyword evidence="3" id="KW-0805">Transcription regulation</keyword>
<keyword evidence="1" id="KW-0547">Nucleotide-binding</keyword>
<dbReference type="SUPFAM" id="SSF52540">
    <property type="entry name" value="P-loop containing nucleoside triphosphate hydrolases"/>
    <property type="match status" value="1"/>
</dbReference>
<keyword evidence="2" id="KW-0067">ATP-binding</keyword>
<dbReference type="EMBL" id="CAJQYY010000007">
    <property type="protein sequence ID" value="CAG4893338.1"/>
    <property type="molecule type" value="Genomic_DNA"/>
</dbReference>